<dbReference type="GO" id="GO:0045881">
    <property type="term" value="P:positive regulation of sporulation resulting in formation of a cellular spore"/>
    <property type="evidence" value="ECO:0007669"/>
    <property type="project" value="TreeGrafter"/>
</dbReference>
<name>A0A9W6HX45_9ACTN</name>
<dbReference type="PANTHER" id="PTHR33375:SF1">
    <property type="entry name" value="CHROMOSOME-PARTITIONING PROTEIN PARB-RELATED"/>
    <property type="match status" value="1"/>
</dbReference>
<keyword evidence="3" id="KW-1185">Reference proteome</keyword>
<feature type="domain" description="ParB-like N-terminal" evidence="1">
    <location>
        <begin position="1"/>
        <end position="85"/>
    </location>
</feature>
<dbReference type="RefSeq" id="WP_271215827.1">
    <property type="nucleotide sequence ID" value="NZ_BAAAVD010000006.1"/>
</dbReference>
<reference evidence="2" key="2">
    <citation type="submission" date="2023-01" db="EMBL/GenBank/DDBJ databases">
        <authorList>
            <person name="Sun Q."/>
            <person name="Evtushenko L."/>
        </authorList>
    </citation>
    <scope>NUCLEOTIDE SEQUENCE</scope>
    <source>
        <strain evidence="2">VKM Ac-2007</strain>
    </source>
</reference>
<dbReference type="InterPro" id="IPR036086">
    <property type="entry name" value="ParB/Sulfiredoxin_sf"/>
</dbReference>
<gene>
    <name evidence="2" type="ORF">GCM10017600_06790</name>
</gene>
<organism evidence="2 3">
    <name type="scientific">Streptosporangium carneum</name>
    <dbReference type="NCBI Taxonomy" id="47481"/>
    <lineage>
        <taxon>Bacteria</taxon>
        <taxon>Bacillati</taxon>
        <taxon>Actinomycetota</taxon>
        <taxon>Actinomycetes</taxon>
        <taxon>Streptosporangiales</taxon>
        <taxon>Streptosporangiaceae</taxon>
        <taxon>Streptosporangium</taxon>
    </lineage>
</organism>
<dbReference type="GO" id="GO:0005694">
    <property type="term" value="C:chromosome"/>
    <property type="evidence" value="ECO:0007669"/>
    <property type="project" value="TreeGrafter"/>
</dbReference>
<sequence>MRVSVDAITIGERDRTDLGDLDELAASIAKVGLLHPVVITEARELVAGGRRLAAVRLLGWSEVPVTSVDLATAAEVLKAEADENTCRKPLTPYEASRARERRTRVLAPKAKERQGRRTDLELSAKLAEGSQADRETRKVAAVGTGYSGSTLDKVDRIRDVAERGVVRQGKAEVVVPEPVREVARQALGEVKTTGAAVEPAARRVDQALAEYVAESADVQAARLRKETFRLIGQLGDGLPKLDAGRVAALCDEDMWEAITTARDRLEAWMHDVGERRGSGLRVIKGEK</sequence>
<dbReference type="InterPro" id="IPR003115">
    <property type="entry name" value="ParB_N"/>
</dbReference>
<evidence type="ECO:0000313" key="2">
    <source>
        <dbReference type="EMBL" id="GLK07274.1"/>
    </source>
</evidence>
<proteinExistence type="predicted"/>
<dbReference type="InterPro" id="IPR050336">
    <property type="entry name" value="Chromosome_partition/occlusion"/>
</dbReference>
<dbReference type="AlphaFoldDB" id="A0A9W6HX45"/>
<dbReference type="Proteomes" id="UP001143474">
    <property type="component" value="Unassembled WGS sequence"/>
</dbReference>
<dbReference type="Pfam" id="PF02195">
    <property type="entry name" value="ParB_N"/>
    <property type="match status" value="1"/>
</dbReference>
<dbReference type="Gene3D" id="3.90.1530.30">
    <property type="match status" value="1"/>
</dbReference>
<evidence type="ECO:0000313" key="3">
    <source>
        <dbReference type="Proteomes" id="UP001143474"/>
    </source>
</evidence>
<dbReference type="GO" id="GO:0007059">
    <property type="term" value="P:chromosome segregation"/>
    <property type="evidence" value="ECO:0007669"/>
    <property type="project" value="TreeGrafter"/>
</dbReference>
<accession>A0A9W6HX45</accession>
<comment type="caution">
    <text evidence="2">The sequence shown here is derived from an EMBL/GenBank/DDBJ whole genome shotgun (WGS) entry which is preliminary data.</text>
</comment>
<dbReference type="SMART" id="SM00470">
    <property type="entry name" value="ParB"/>
    <property type="match status" value="1"/>
</dbReference>
<dbReference type="PANTHER" id="PTHR33375">
    <property type="entry name" value="CHROMOSOME-PARTITIONING PROTEIN PARB-RELATED"/>
    <property type="match status" value="1"/>
</dbReference>
<reference evidence="2" key="1">
    <citation type="journal article" date="2014" name="Int. J. Syst. Evol. Microbiol.">
        <title>Complete genome sequence of Corynebacterium casei LMG S-19264T (=DSM 44701T), isolated from a smear-ripened cheese.</title>
        <authorList>
            <consortium name="US DOE Joint Genome Institute (JGI-PGF)"/>
            <person name="Walter F."/>
            <person name="Albersmeier A."/>
            <person name="Kalinowski J."/>
            <person name="Ruckert C."/>
        </authorList>
    </citation>
    <scope>NUCLEOTIDE SEQUENCE</scope>
    <source>
        <strain evidence="2">VKM Ac-2007</strain>
    </source>
</reference>
<protein>
    <recommendedName>
        <fullName evidence="1">ParB-like N-terminal domain-containing protein</fullName>
    </recommendedName>
</protein>
<dbReference type="EMBL" id="BSEV01000001">
    <property type="protein sequence ID" value="GLK07274.1"/>
    <property type="molecule type" value="Genomic_DNA"/>
</dbReference>
<dbReference type="SUPFAM" id="SSF110849">
    <property type="entry name" value="ParB/Sulfiredoxin"/>
    <property type="match status" value="1"/>
</dbReference>
<evidence type="ECO:0000259" key="1">
    <source>
        <dbReference type="SMART" id="SM00470"/>
    </source>
</evidence>